<proteinExistence type="inferred from homology"/>
<sequence length="496" mass="56061">MAKATSRLEATRDTDFPKWYLEVIKHADLAENSVVRGCMVIKPWGYAIWEQMQADLDRRFKETGHVNAYFPLFIPKGLIEKEADHVEGFAKEMAVVTHHRLKAADDGSGLVPDGELTEPLVVRPTSETIIGESFSRWIQSYRDLPLLINQWANVVRWELRTRMFLRTTEFLWQEGHTVHATKAEAGEETARMLEVYRAFAEDVLAMPVITGEKTPEERFPGADRTFCIEAIMQDGKALQAGTSHDLGQNFAKGSDITFSDKEGEVQHAWTTSWGVSTRLVGGVIMTHSDDNGLRLPPSLSPHQIVVIPMDLDDEVVAAAQELATRLRGLDWRRAPVRVHVDTRDYDAPTRRWEWVRRGVPLIVQLGKRDLGSGKAMLSRRWREQPDRELLQQDEIVAQAVEILEDAQTTMWDEATAYRDAFLRDDFTSVDEIAEAYRGGFDGVVIAPWDGEADMPKELAELALSRRCAPLQRRTSGDTCLFSGNPATQDLVLARSY</sequence>
<dbReference type="InterPro" id="IPR002314">
    <property type="entry name" value="aa-tRNA-synt_IIb"/>
</dbReference>
<reference evidence="10" key="1">
    <citation type="submission" date="2020-05" db="EMBL/GenBank/DDBJ databases">
        <authorList>
            <person name="Chiriac C."/>
            <person name="Salcher M."/>
            <person name="Ghai R."/>
            <person name="Kavagutti S V."/>
        </authorList>
    </citation>
    <scope>NUCLEOTIDE SEQUENCE</scope>
</reference>
<dbReference type="InterPro" id="IPR045864">
    <property type="entry name" value="aa-tRNA-synth_II/BPL/LPL"/>
</dbReference>
<gene>
    <name evidence="10" type="ORF">UFOPK3564_01509</name>
</gene>
<organism evidence="10">
    <name type="scientific">freshwater metagenome</name>
    <dbReference type="NCBI Taxonomy" id="449393"/>
    <lineage>
        <taxon>unclassified sequences</taxon>
        <taxon>metagenomes</taxon>
        <taxon>ecological metagenomes</taxon>
    </lineage>
</organism>
<dbReference type="Gene3D" id="3.40.50.800">
    <property type="entry name" value="Anticodon-binding domain"/>
    <property type="match status" value="1"/>
</dbReference>
<evidence type="ECO:0000313" key="10">
    <source>
        <dbReference type="EMBL" id="CAB4915008.1"/>
    </source>
</evidence>
<dbReference type="Pfam" id="PF03129">
    <property type="entry name" value="HGTP_anticodon"/>
    <property type="match status" value="1"/>
</dbReference>
<dbReference type="GO" id="GO:0004827">
    <property type="term" value="F:proline-tRNA ligase activity"/>
    <property type="evidence" value="ECO:0007669"/>
    <property type="project" value="UniProtKB-EC"/>
</dbReference>
<dbReference type="GO" id="GO:0005737">
    <property type="term" value="C:cytoplasm"/>
    <property type="evidence" value="ECO:0007669"/>
    <property type="project" value="InterPro"/>
</dbReference>
<dbReference type="InterPro" id="IPR004499">
    <property type="entry name" value="Pro-tRNA-ligase_IIa_arc-type"/>
</dbReference>
<dbReference type="PANTHER" id="PTHR43382:SF2">
    <property type="entry name" value="BIFUNCTIONAL GLUTAMATE_PROLINE--TRNA LIGASE"/>
    <property type="match status" value="1"/>
</dbReference>
<dbReference type="GO" id="GO:0017101">
    <property type="term" value="C:aminoacyl-tRNA synthetase multienzyme complex"/>
    <property type="evidence" value="ECO:0007669"/>
    <property type="project" value="TreeGrafter"/>
</dbReference>
<evidence type="ECO:0000256" key="1">
    <source>
        <dbReference type="ARBA" id="ARBA00012831"/>
    </source>
</evidence>
<dbReference type="SMART" id="SM00946">
    <property type="entry name" value="ProRS-C_1"/>
    <property type="match status" value="1"/>
</dbReference>
<dbReference type="InterPro" id="IPR004154">
    <property type="entry name" value="Anticodon-bd"/>
</dbReference>
<dbReference type="SUPFAM" id="SSF52954">
    <property type="entry name" value="Class II aaRS ABD-related"/>
    <property type="match status" value="1"/>
</dbReference>
<dbReference type="NCBIfam" id="TIGR00408">
    <property type="entry name" value="proS_fam_I"/>
    <property type="match status" value="1"/>
</dbReference>
<dbReference type="EC" id="6.1.1.15" evidence="1"/>
<feature type="domain" description="Aminoacyl-transfer RNA synthetases class-II family profile" evidence="9">
    <location>
        <begin position="31"/>
        <end position="296"/>
    </location>
</feature>
<name>A0A6J7H7E5_9ZZZZ</name>
<dbReference type="EMBL" id="CAFBMK010000076">
    <property type="protein sequence ID" value="CAB4915008.1"/>
    <property type="molecule type" value="Genomic_DNA"/>
</dbReference>
<keyword evidence="2" id="KW-0436">Ligase</keyword>
<dbReference type="GO" id="GO:0006433">
    <property type="term" value="P:prolyl-tRNA aminoacylation"/>
    <property type="evidence" value="ECO:0007669"/>
    <property type="project" value="InterPro"/>
</dbReference>
<dbReference type="InterPro" id="IPR006195">
    <property type="entry name" value="aa-tRNA-synth_II"/>
</dbReference>
<dbReference type="Gene3D" id="3.30.930.10">
    <property type="entry name" value="Bira Bifunctional Protein, Domain 2"/>
    <property type="match status" value="1"/>
</dbReference>
<evidence type="ECO:0000256" key="3">
    <source>
        <dbReference type="ARBA" id="ARBA00022741"/>
    </source>
</evidence>
<dbReference type="PROSITE" id="PS50862">
    <property type="entry name" value="AA_TRNA_LIGASE_II"/>
    <property type="match status" value="1"/>
</dbReference>
<dbReference type="PANTHER" id="PTHR43382">
    <property type="entry name" value="PROLYL-TRNA SYNTHETASE"/>
    <property type="match status" value="1"/>
</dbReference>
<dbReference type="SUPFAM" id="SSF55681">
    <property type="entry name" value="Class II aaRS and biotin synthetases"/>
    <property type="match status" value="1"/>
</dbReference>
<dbReference type="SUPFAM" id="SSF64586">
    <property type="entry name" value="C-terminal domain of ProRS"/>
    <property type="match status" value="1"/>
</dbReference>
<dbReference type="InterPro" id="IPR016061">
    <property type="entry name" value="Pro-tRNA_ligase_II_C"/>
</dbReference>
<evidence type="ECO:0000256" key="8">
    <source>
        <dbReference type="ARBA" id="ARBA00047671"/>
    </source>
</evidence>
<evidence type="ECO:0000256" key="7">
    <source>
        <dbReference type="ARBA" id="ARBA00029731"/>
    </source>
</evidence>
<protein>
    <recommendedName>
        <fullName evidence="1">proline--tRNA ligase</fullName>
        <ecNumber evidence="1">6.1.1.15</ecNumber>
    </recommendedName>
    <alternativeName>
        <fullName evidence="7">Prolyl-tRNA synthetase</fullName>
    </alternativeName>
</protein>
<dbReference type="HAMAP" id="MF_01571">
    <property type="entry name" value="Pro_tRNA_synth_type3"/>
    <property type="match status" value="1"/>
</dbReference>
<comment type="catalytic activity">
    <reaction evidence="8">
        <text>tRNA(Pro) + L-proline + ATP = L-prolyl-tRNA(Pro) + AMP + diphosphate</text>
        <dbReference type="Rhea" id="RHEA:14305"/>
        <dbReference type="Rhea" id="RHEA-COMP:9700"/>
        <dbReference type="Rhea" id="RHEA-COMP:9702"/>
        <dbReference type="ChEBI" id="CHEBI:30616"/>
        <dbReference type="ChEBI" id="CHEBI:33019"/>
        <dbReference type="ChEBI" id="CHEBI:60039"/>
        <dbReference type="ChEBI" id="CHEBI:78442"/>
        <dbReference type="ChEBI" id="CHEBI:78532"/>
        <dbReference type="ChEBI" id="CHEBI:456215"/>
        <dbReference type="EC" id="6.1.1.15"/>
    </reaction>
</comment>
<dbReference type="Gene3D" id="3.30.110.30">
    <property type="entry name" value="C-terminal domain of ProRS"/>
    <property type="match status" value="1"/>
</dbReference>
<evidence type="ECO:0000256" key="6">
    <source>
        <dbReference type="ARBA" id="ARBA00023146"/>
    </source>
</evidence>
<dbReference type="CDD" id="cd00778">
    <property type="entry name" value="ProRS_core_arch_euk"/>
    <property type="match status" value="1"/>
</dbReference>
<keyword evidence="6" id="KW-0030">Aminoacyl-tRNA synthetase</keyword>
<dbReference type="AlphaFoldDB" id="A0A6J7H7E5"/>
<accession>A0A6J7H7E5</accession>
<dbReference type="InterPro" id="IPR036621">
    <property type="entry name" value="Anticodon-bd_dom_sf"/>
</dbReference>
<dbReference type="Pfam" id="PF00587">
    <property type="entry name" value="tRNA-synt_2b"/>
    <property type="match status" value="1"/>
</dbReference>
<keyword evidence="4" id="KW-0067">ATP-binding</keyword>
<dbReference type="GO" id="GO:0005524">
    <property type="term" value="F:ATP binding"/>
    <property type="evidence" value="ECO:0007669"/>
    <property type="project" value="UniProtKB-KW"/>
</dbReference>
<dbReference type="InterPro" id="IPR017449">
    <property type="entry name" value="Pro-tRNA_synth_II"/>
</dbReference>
<keyword evidence="3" id="KW-0547">Nucleotide-binding</keyword>
<evidence type="ECO:0000256" key="5">
    <source>
        <dbReference type="ARBA" id="ARBA00022917"/>
    </source>
</evidence>
<dbReference type="InterPro" id="IPR033721">
    <property type="entry name" value="ProRS_core_arch_euk"/>
</dbReference>
<evidence type="ECO:0000256" key="4">
    <source>
        <dbReference type="ARBA" id="ARBA00022840"/>
    </source>
</evidence>
<dbReference type="FunFam" id="3.30.930.10:FF:000023">
    <property type="entry name" value="Proline--tRNA ligase"/>
    <property type="match status" value="1"/>
</dbReference>
<evidence type="ECO:0000256" key="2">
    <source>
        <dbReference type="ARBA" id="ARBA00022598"/>
    </source>
</evidence>
<keyword evidence="5" id="KW-0648">Protein biosynthesis</keyword>
<evidence type="ECO:0000259" key="9">
    <source>
        <dbReference type="PROSITE" id="PS50862"/>
    </source>
</evidence>